<feature type="domain" description="Peptidase A1" evidence="9">
    <location>
        <begin position="93"/>
        <end position="402"/>
    </location>
</feature>
<evidence type="ECO:0000256" key="2">
    <source>
        <dbReference type="ARBA" id="ARBA00022670"/>
    </source>
</evidence>
<dbReference type="AlphaFoldDB" id="A0A9P4U344"/>
<keyword evidence="2 10" id="KW-0645">Protease</keyword>
<keyword evidence="8" id="KW-0732">Signal</keyword>
<dbReference type="InterPro" id="IPR033121">
    <property type="entry name" value="PEPTIDASE_A1"/>
</dbReference>
<evidence type="ECO:0000259" key="9">
    <source>
        <dbReference type="PROSITE" id="PS51767"/>
    </source>
</evidence>
<evidence type="ECO:0000256" key="4">
    <source>
        <dbReference type="ARBA" id="ARBA00022801"/>
    </source>
</evidence>
<comment type="similarity">
    <text evidence="1">Belongs to the peptidase A1 family.</text>
</comment>
<feature type="chain" id="PRO_5040301267" evidence="8">
    <location>
        <begin position="18"/>
        <end position="485"/>
    </location>
</feature>
<feature type="active site" evidence="5">
    <location>
        <position position="109"/>
    </location>
</feature>
<evidence type="ECO:0000256" key="7">
    <source>
        <dbReference type="SAM" id="MobiDB-lite"/>
    </source>
</evidence>
<dbReference type="InterPro" id="IPR034163">
    <property type="entry name" value="Aspergillopepsin-like_cat_dom"/>
</dbReference>
<proteinExistence type="inferred from homology"/>
<dbReference type="Proteomes" id="UP000800235">
    <property type="component" value="Unassembled WGS sequence"/>
</dbReference>
<comment type="caution">
    <text evidence="10">The sequence shown here is derived from an EMBL/GenBank/DDBJ whole genome shotgun (WGS) entry which is preliminary data.</text>
</comment>
<keyword evidence="3" id="KW-0064">Aspartyl protease</keyword>
<accession>A0A9P4U344</accession>
<dbReference type="Pfam" id="PF00026">
    <property type="entry name" value="Asp"/>
    <property type="match status" value="1"/>
</dbReference>
<dbReference type="GO" id="GO:0006508">
    <property type="term" value="P:proteolysis"/>
    <property type="evidence" value="ECO:0007669"/>
    <property type="project" value="UniProtKB-KW"/>
</dbReference>
<evidence type="ECO:0000313" key="11">
    <source>
        <dbReference type="Proteomes" id="UP000800235"/>
    </source>
</evidence>
<dbReference type="PANTHER" id="PTHR47966">
    <property type="entry name" value="BETA-SITE APP-CLEAVING ENZYME, ISOFORM A-RELATED"/>
    <property type="match status" value="1"/>
</dbReference>
<dbReference type="EMBL" id="MU007016">
    <property type="protein sequence ID" value="KAF2434587.1"/>
    <property type="molecule type" value="Genomic_DNA"/>
</dbReference>
<dbReference type="FunFam" id="2.40.70.10:FF:000026">
    <property type="entry name" value="Endothiapepsin"/>
    <property type="match status" value="1"/>
</dbReference>
<dbReference type="PANTHER" id="PTHR47966:SF2">
    <property type="entry name" value="ASPERGILLOPEPSIN-1-RELATED"/>
    <property type="match status" value="1"/>
</dbReference>
<evidence type="ECO:0000256" key="1">
    <source>
        <dbReference type="ARBA" id="ARBA00007447"/>
    </source>
</evidence>
<name>A0A9P4U344_9PEZI</name>
<dbReference type="InterPro" id="IPR001461">
    <property type="entry name" value="Aspartic_peptidase_A1"/>
</dbReference>
<keyword evidence="6" id="KW-1015">Disulfide bond</keyword>
<dbReference type="PROSITE" id="PS51767">
    <property type="entry name" value="PEPTIDASE_A1"/>
    <property type="match status" value="1"/>
</dbReference>
<dbReference type="GO" id="GO:0004190">
    <property type="term" value="F:aspartic-type endopeptidase activity"/>
    <property type="evidence" value="ECO:0007669"/>
    <property type="project" value="UniProtKB-KW"/>
</dbReference>
<protein>
    <submittedName>
        <fullName evidence="10">Acid protease</fullName>
    </submittedName>
</protein>
<keyword evidence="4" id="KW-0378">Hydrolase</keyword>
<dbReference type="InterPro" id="IPR021109">
    <property type="entry name" value="Peptidase_aspartic_dom_sf"/>
</dbReference>
<evidence type="ECO:0000256" key="6">
    <source>
        <dbReference type="PIRSR" id="PIRSR601461-2"/>
    </source>
</evidence>
<reference evidence="10" key="1">
    <citation type="journal article" date="2020" name="Stud. Mycol.">
        <title>101 Dothideomycetes genomes: a test case for predicting lifestyles and emergence of pathogens.</title>
        <authorList>
            <person name="Haridas S."/>
            <person name="Albert R."/>
            <person name="Binder M."/>
            <person name="Bloem J."/>
            <person name="Labutti K."/>
            <person name="Salamov A."/>
            <person name="Andreopoulos B."/>
            <person name="Baker S."/>
            <person name="Barry K."/>
            <person name="Bills G."/>
            <person name="Bluhm B."/>
            <person name="Cannon C."/>
            <person name="Castanera R."/>
            <person name="Culley D."/>
            <person name="Daum C."/>
            <person name="Ezra D."/>
            <person name="Gonzalez J."/>
            <person name="Henrissat B."/>
            <person name="Kuo A."/>
            <person name="Liang C."/>
            <person name="Lipzen A."/>
            <person name="Lutzoni F."/>
            <person name="Magnuson J."/>
            <person name="Mondo S."/>
            <person name="Nolan M."/>
            <person name="Ohm R."/>
            <person name="Pangilinan J."/>
            <person name="Park H.-J."/>
            <person name="Ramirez L."/>
            <person name="Alfaro M."/>
            <person name="Sun H."/>
            <person name="Tritt A."/>
            <person name="Yoshinaga Y."/>
            <person name="Zwiers L.-H."/>
            <person name="Turgeon B."/>
            <person name="Goodwin S."/>
            <person name="Spatafora J."/>
            <person name="Crous P."/>
            <person name="Grigoriev I."/>
        </authorList>
    </citation>
    <scope>NUCLEOTIDE SEQUENCE</scope>
    <source>
        <strain evidence="10">CBS 130266</strain>
    </source>
</reference>
<feature type="signal peptide" evidence="8">
    <location>
        <begin position="1"/>
        <end position="17"/>
    </location>
</feature>
<feature type="region of interest" description="Disordered" evidence="7">
    <location>
        <begin position="414"/>
        <end position="440"/>
    </location>
</feature>
<feature type="disulfide bond" evidence="6">
    <location>
        <begin position="328"/>
        <end position="365"/>
    </location>
</feature>
<evidence type="ECO:0000256" key="5">
    <source>
        <dbReference type="PIRSR" id="PIRSR601461-1"/>
    </source>
</evidence>
<dbReference type="OrthoDB" id="2747330at2759"/>
<feature type="active site" evidence="5">
    <location>
        <position position="292"/>
    </location>
</feature>
<feature type="compositionally biased region" description="Low complexity" evidence="7">
    <location>
        <begin position="418"/>
        <end position="430"/>
    </location>
</feature>
<dbReference type="SUPFAM" id="SSF50630">
    <property type="entry name" value="Acid proteases"/>
    <property type="match status" value="1"/>
</dbReference>
<evidence type="ECO:0000256" key="8">
    <source>
        <dbReference type="SAM" id="SignalP"/>
    </source>
</evidence>
<gene>
    <name evidence="10" type="ORF">EJ08DRAFT_657316</name>
</gene>
<dbReference type="CDD" id="cd06097">
    <property type="entry name" value="Aspergillopepsin_like"/>
    <property type="match status" value="1"/>
</dbReference>
<keyword evidence="11" id="KW-1185">Reference proteome</keyword>
<dbReference type="PRINTS" id="PR00792">
    <property type="entry name" value="PEPSIN"/>
</dbReference>
<dbReference type="Gene3D" id="2.40.70.10">
    <property type="entry name" value="Acid Proteases"/>
    <property type="match status" value="2"/>
</dbReference>
<sequence>MLSTSLLASLLVSSTLAAAPNPLEKRAFSVKSNSQTGRFRDGPNALRKAYLKHGIEVPSALEKRQAASGIASGPQPTATSSIVAVTEQNDLEYLSPVDIGGTIMELDFDTGSSDLWVFSDKLPPVQRKDHVWYAQQNSSTSELQDGYSWKISYGDGSGASGIVFADKVTVGEVTATRQAVEAATSVSTEFVQEASDGLLGLGFGHTNTIKPTRQPTFFENIKPTLREPLFTVTLKKNATGVYDFGYIDASKYIEPIQYIPINTSRGYWEYTATGYQIGNSPMRPLSFQSIADTGTTLMLLPPAATADYYSQVAGAKNNVTEGGYVFPCDSTLPDLTVQMLGNVNAVVPGHFINRSKSQTPGSPFCYGGIQQGSPTLSIWGDVFLKSQFAVFDGRDPPRIGFARQSVDWITHASPQHVSTSTGQSGSAAASRPVPNSADGRPISLMKYVRNTVRRWGLTPRVEGNGHIASKRSVKYKHLKFQGSNF</sequence>
<evidence type="ECO:0000313" key="10">
    <source>
        <dbReference type="EMBL" id="KAF2434587.1"/>
    </source>
</evidence>
<organism evidence="10 11">
    <name type="scientific">Tothia fuscella</name>
    <dbReference type="NCBI Taxonomy" id="1048955"/>
    <lineage>
        <taxon>Eukaryota</taxon>
        <taxon>Fungi</taxon>
        <taxon>Dikarya</taxon>
        <taxon>Ascomycota</taxon>
        <taxon>Pezizomycotina</taxon>
        <taxon>Dothideomycetes</taxon>
        <taxon>Pleosporomycetidae</taxon>
        <taxon>Venturiales</taxon>
        <taxon>Cylindrosympodiaceae</taxon>
        <taxon>Tothia</taxon>
    </lineage>
</organism>
<evidence type="ECO:0000256" key="3">
    <source>
        <dbReference type="ARBA" id="ARBA00022750"/>
    </source>
</evidence>